<accession>A0AAD9WRQ8</accession>
<dbReference type="GO" id="GO:0003676">
    <property type="term" value="F:nucleic acid binding"/>
    <property type="evidence" value="ECO:0007669"/>
    <property type="project" value="InterPro"/>
</dbReference>
<name>A0AAD9WRQ8_9ROSI</name>
<proteinExistence type="predicted"/>
<evidence type="ECO:0000313" key="2">
    <source>
        <dbReference type="Proteomes" id="UP001280121"/>
    </source>
</evidence>
<dbReference type="InterPro" id="IPR012337">
    <property type="entry name" value="RNaseH-like_sf"/>
</dbReference>
<keyword evidence="2" id="KW-1185">Reference proteome</keyword>
<comment type="caution">
    <text evidence="1">The sequence shown here is derived from an EMBL/GenBank/DDBJ whole genome shotgun (WGS) entry which is preliminary data.</text>
</comment>
<evidence type="ECO:0000313" key="1">
    <source>
        <dbReference type="EMBL" id="KAK2641249.1"/>
    </source>
</evidence>
<dbReference type="Proteomes" id="UP001280121">
    <property type="component" value="Unassembled WGS sequence"/>
</dbReference>
<reference evidence="1" key="1">
    <citation type="journal article" date="2023" name="Plant J.">
        <title>Genome sequences and population genomics provide insights into the demographic history, inbreeding, and mutation load of two 'living fossil' tree species of Dipteronia.</title>
        <authorList>
            <person name="Feng Y."/>
            <person name="Comes H.P."/>
            <person name="Chen J."/>
            <person name="Zhu S."/>
            <person name="Lu R."/>
            <person name="Zhang X."/>
            <person name="Li P."/>
            <person name="Qiu J."/>
            <person name="Olsen K.M."/>
            <person name="Qiu Y."/>
        </authorList>
    </citation>
    <scope>NUCLEOTIDE SEQUENCE</scope>
    <source>
        <strain evidence="1">KIB01</strain>
    </source>
</reference>
<dbReference type="Gene3D" id="3.30.420.10">
    <property type="entry name" value="Ribonuclease H-like superfamily/Ribonuclease H"/>
    <property type="match status" value="1"/>
</dbReference>
<dbReference type="InterPro" id="IPR036397">
    <property type="entry name" value="RNaseH_sf"/>
</dbReference>
<dbReference type="AlphaFoldDB" id="A0AAD9WRQ8"/>
<protein>
    <submittedName>
        <fullName evidence="1">Uncharacterized protein</fullName>
    </submittedName>
</protein>
<dbReference type="EMBL" id="JANJYI010000007">
    <property type="protein sequence ID" value="KAK2641249.1"/>
    <property type="molecule type" value="Genomic_DNA"/>
</dbReference>
<gene>
    <name evidence="1" type="ORF">Ddye_023012</name>
</gene>
<organism evidence="1 2">
    <name type="scientific">Dipteronia dyeriana</name>
    <dbReference type="NCBI Taxonomy" id="168575"/>
    <lineage>
        <taxon>Eukaryota</taxon>
        <taxon>Viridiplantae</taxon>
        <taxon>Streptophyta</taxon>
        <taxon>Embryophyta</taxon>
        <taxon>Tracheophyta</taxon>
        <taxon>Spermatophyta</taxon>
        <taxon>Magnoliopsida</taxon>
        <taxon>eudicotyledons</taxon>
        <taxon>Gunneridae</taxon>
        <taxon>Pentapetalae</taxon>
        <taxon>rosids</taxon>
        <taxon>malvids</taxon>
        <taxon>Sapindales</taxon>
        <taxon>Sapindaceae</taxon>
        <taxon>Hippocastanoideae</taxon>
        <taxon>Acereae</taxon>
        <taxon>Dipteronia</taxon>
    </lineage>
</organism>
<sequence length="133" mass="14841">MECALCNAFVETMDHLFLQCSWSWSIWIHCMNWWGIGVQDAITAKILAITKACELCISQMELASRIIVINSDSKVAVSWINNEDLGNINIRNNLLRLGQTTVEFSSRSMNSLADSLAKKGSTGDEDVIAWNLS</sequence>
<dbReference type="SUPFAM" id="SSF53098">
    <property type="entry name" value="Ribonuclease H-like"/>
    <property type="match status" value="1"/>
</dbReference>